<keyword evidence="3" id="KW-1185">Reference proteome</keyword>
<dbReference type="SUPFAM" id="SSF103473">
    <property type="entry name" value="MFS general substrate transporter"/>
    <property type="match status" value="1"/>
</dbReference>
<feature type="transmembrane region" description="Helical" evidence="1">
    <location>
        <begin position="139"/>
        <end position="162"/>
    </location>
</feature>
<proteinExistence type="predicted"/>
<accession>A0A918N3E3</accession>
<name>A0A918N3E3_9FLAO</name>
<keyword evidence="1" id="KW-0472">Membrane</keyword>
<evidence type="ECO:0000313" key="2">
    <source>
        <dbReference type="EMBL" id="GGX19107.1"/>
    </source>
</evidence>
<evidence type="ECO:0000313" key="3">
    <source>
        <dbReference type="Proteomes" id="UP000601108"/>
    </source>
</evidence>
<sequence length="223" mass="26145">MFYVVAIVIAIAAFLHIFFNPESKNLSEIRKKHSEAKLERNKLNQDILILITDYTNNKVTSSQLNSSLPDIIDNYKQREIDALQLFELLNKEKEKEKIFGFKNIHTFLYALSLPLCFLIISVVMLFFSVSEDLKQLSKAITFLGFTIMFISLFFLSWIFLPISDMPYWSYILSIFICAFLISFFTKLILNWRIKIFKKKYSIDRTKFLESALELSANIIDKSK</sequence>
<protein>
    <submittedName>
        <fullName evidence="2">Uncharacterized protein</fullName>
    </submittedName>
</protein>
<dbReference type="RefSeq" id="WP_027412529.1">
    <property type="nucleotide sequence ID" value="NZ_BMWS01000012.1"/>
</dbReference>
<dbReference type="AlphaFoldDB" id="A0A918N3E3"/>
<evidence type="ECO:0000256" key="1">
    <source>
        <dbReference type="SAM" id="Phobius"/>
    </source>
</evidence>
<keyword evidence="1" id="KW-0812">Transmembrane</keyword>
<feature type="transmembrane region" description="Helical" evidence="1">
    <location>
        <begin position="168"/>
        <end position="189"/>
    </location>
</feature>
<gene>
    <name evidence="2" type="ORF">GCM10007384_20560</name>
</gene>
<dbReference type="InterPro" id="IPR036259">
    <property type="entry name" value="MFS_trans_sf"/>
</dbReference>
<dbReference type="EMBL" id="BMWS01000012">
    <property type="protein sequence ID" value="GGX19107.1"/>
    <property type="molecule type" value="Genomic_DNA"/>
</dbReference>
<dbReference type="Proteomes" id="UP000601108">
    <property type="component" value="Unassembled WGS sequence"/>
</dbReference>
<reference evidence="2 3" key="1">
    <citation type="journal article" date="2014" name="Int. J. Syst. Evol. Microbiol.">
        <title>Complete genome sequence of Corynebacterium casei LMG S-19264T (=DSM 44701T), isolated from a smear-ripened cheese.</title>
        <authorList>
            <consortium name="US DOE Joint Genome Institute (JGI-PGF)"/>
            <person name="Walter F."/>
            <person name="Albersmeier A."/>
            <person name="Kalinowski J."/>
            <person name="Ruckert C."/>
        </authorList>
    </citation>
    <scope>NUCLEOTIDE SEQUENCE [LARGE SCALE GENOMIC DNA]</scope>
    <source>
        <strain evidence="2 3">KCTC 12285</strain>
    </source>
</reference>
<comment type="caution">
    <text evidence="2">The sequence shown here is derived from an EMBL/GenBank/DDBJ whole genome shotgun (WGS) entry which is preliminary data.</text>
</comment>
<keyword evidence="1" id="KW-1133">Transmembrane helix</keyword>
<organism evidence="2 3">
    <name type="scientific">Aquimarina muelleri</name>
    <dbReference type="NCBI Taxonomy" id="279356"/>
    <lineage>
        <taxon>Bacteria</taxon>
        <taxon>Pseudomonadati</taxon>
        <taxon>Bacteroidota</taxon>
        <taxon>Flavobacteriia</taxon>
        <taxon>Flavobacteriales</taxon>
        <taxon>Flavobacteriaceae</taxon>
        <taxon>Aquimarina</taxon>
    </lineage>
</organism>
<feature type="transmembrane region" description="Helical" evidence="1">
    <location>
        <begin position="107"/>
        <end position="127"/>
    </location>
</feature>